<evidence type="ECO:0000313" key="1">
    <source>
        <dbReference type="EMBL" id="MCW0346242.1"/>
    </source>
</evidence>
<reference evidence="1" key="1">
    <citation type="submission" date="2022-06" db="EMBL/GenBank/DDBJ databases">
        <title>Dynamics of rice microbiomes reveals core vertical transmitted seed endophytes.</title>
        <authorList>
            <person name="Liao K."/>
            <person name="Zhang X."/>
        </authorList>
    </citation>
    <scope>NUCLEOTIDE SEQUENCE</scope>
    <source>
        <strain evidence="1">JT1-17</strain>
    </source>
</reference>
<dbReference type="Proteomes" id="UP001208888">
    <property type="component" value="Unassembled WGS sequence"/>
</dbReference>
<comment type="caution">
    <text evidence="1">The sequence shown here is derived from an EMBL/GenBank/DDBJ whole genome shotgun (WGS) entry which is preliminary data.</text>
</comment>
<organism evidence="1 2">
    <name type="scientific">Pantoea ananas</name>
    <name type="common">Erwinia uredovora</name>
    <dbReference type="NCBI Taxonomy" id="553"/>
    <lineage>
        <taxon>Bacteria</taxon>
        <taxon>Pseudomonadati</taxon>
        <taxon>Pseudomonadota</taxon>
        <taxon>Gammaproteobacteria</taxon>
        <taxon>Enterobacterales</taxon>
        <taxon>Erwiniaceae</taxon>
        <taxon>Pantoea</taxon>
    </lineage>
</organism>
<sequence length="33" mass="3714">MLSMSGLRVSVQSQYRRPNVVFDMNLIIAGVMT</sequence>
<accession>A0AAJ1FRU8</accession>
<gene>
    <name evidence="1" type="ORF">NB703_004335</name>
</gene>
<evidence type="ECO:0000313" key="2">
    <source>
        <dbReference type="Proteomes" id="UP001208888"/>
    </source>
</evidence>
<dbReference type="AlphaFoldDB" id="A0AAJ1FRU8"/>
<dbReference type="EMBL" id="JANFVX010000025">
    <property type="protein sequence ID" value="MCW0346242.1"/>
    <property type="molecule type" value="Genomic_DNA"/>
</dbReference>
<proteinExistence type="predicted"/>
<name>A0AAJ1FRU8_PANAN</name>
<protein>
    <submittedName>
        <fullName evidence="1">Uncharacterized protein</fullName>
    </submittedName>
</protein>